<proteinExistence type="predicted"/>
<accession>A0ABR5SH64</accession>
<dbReference type="InterPro" id="IPR009081">
    <property type="entry name" value="PP-bd_ACP"/>
</dbReference>
<sequence>MRQALISDDMVIDELKKAAAETLAIDVATIKTDSSLVKDLGAESLDFLDINYRIEQTFSIKMARHFIIEHIEEMFGEGTAIDSDGRLTEKAVKLMRIRLDAAVEGSALEALKPGMDMDALPAMITIRSMAGSIMDILDTLPENCPECDKSAWKTDNDTRIVCRECGAEADYKNGDDLIKEWLQKTQDEHKIV</sequence>
<evidence type="ECO:0000313" key="2">
    <source>
        <dbReference type="EMBL" id="KWT91010.1"/>
    </source>
</evidence>
<evidence type="ECO:0000313" key="3">
    <source>
        <dbReference type="Proteomes" id="UP000060487"/>
    </source>
</evidence>
<dbReference type="EMBL" id="LNQR01000033">
    <property type="protein sequence ID" value="KWT91010.1"/>
    <property type="molecule type" value="Genomic_DNA"/>
</dbReference>
<keyword evidence="3" id="KW-1185">Reference proteome</keyword>
<reference evidence="2 3" key="1">
    <citation type="submission" date="2015-11" db="EMBL/GenBank/DDBJ databases">
        <authorList>
            <person name="Lin W."/>
        </authorList>
    </citation>
    <scope>NUCLEOTIDE SEQUENCE [LARGE SCALE GENOMIC DNA]</scope>
    <source>
        <strain evidence="2 3">HCH-1</strain>
    </source>
</reference>
<dbReference type="SUPFAM" id="SSF47336">
    <property type="entry name" value="ACP-like"/>
    <property type="match status" value="1"/>
</dbReference>
<gene>
    <name evidence="2" type="ORF">ASN18_0957</name>
</gene>
<feature type="domain" description="Carrier" evidence="1">
    <location>
        <begin position="14"/>
        <end position="70"/>
    </location>
</feature>
<comment type="caution">
    <text evidence="2">The sequence shown here is derived from an EMBL/GenBank/DDBJ whole genome shotgun (WGS) entry which is preliminary data.</text>
</comment>
<dbReference type="Gene3D" id="1.10.1200.10">
    <property type="entry name" value="ACP-like"/>
    <property type="match status" value="1"/>
</dbReference>
<name>A0ABR5SH64_9BACT</name>
<dbReference type="Pfam" id="PF00550">
    <property type="entry name" value="PP-binding"/>
    <property type="match status" value="1"/>
</dbReference>
<protein>
    <submittedName>
        <fullName evidence="2">Acyl carrier protein</fullName>
    </submittedName>
</protein>
<dbReference type="Proteomes" id="UP000060487">
    <property type="component" value="Unassembled WGS sequence"/>
</dbReference>
<dbReference type="RefSeq" id="WP_085051571.1">
    <property type="nucleotide sequence ID" value="NZ_LNQR01000033.1"/>
</dbReference>
<dbReference type="InterPro" id="IPR036736">
    <property type="entry name" value="ACP-like_sf"/>
</dbReference>
<organism evidence="2 3">
    <name type="scientific">Candidatus Magnetominusculus xianensis</name>
    <dbReference type="NCBI Taxonomy" id="1748249"/>
    <lineage>
        <taxon>Bacteria</taxon>
        <taxon>Pseudomonadati</taxon>
        <taxon>Nitrospirota</taxon>
        <taxon>Nitrospiria</taxon>
        <taxon>Nitrospirales</taxon>
        <taxon>Nitrospiraceae</taxon>
        <taxon>Candidatus Magnetominusculus</taxon>
    </lineage>
</organism>
<evidence type="ECO:0000259" key="1">
    <source>
        <dbReference type="Pfam" id="PF00550"/>
    </source>
</evidence>